<evidence type="ECO:0000313" key="4">
    <source>
        <dbReference type="Proteomes" id="UP000002530"/>
    </source>
</evidence>
<dbReference type="InParanoid" id="Q4WKQ0"/>
<feature type="region of interest" description="Disordered" evidence="1">
    <location>
        <begin position="175"/>
        <end position="510"/>
    </location>
</feature>
<dbReference type="VEuPathDB" id="FungiDB:Afu1g01700"/>
<organism evidence="3 4">
    <name type="scientific">Aspergillus fumigatus (strain ATCC MYA-4609 / CBS 101355 / FGSC A1100 / Af293)</name>
    <name type="common">Neosartorya fumigata</name>
    <dbReference type="NCBI Taxonomy" id="330879"/>
    <lineage>
        <taxon>Eukaryota</taxon>
        <taxon>Fungi</taxon>
        <taxon>Dikarya</taxon>
        <taxon>Ascomycota</taxon>
        <taxon>Pezizomycotina</taxon>
        <taxon>Eurotiomycetes</taxon>
        <taxon>Eurotiomycetidae</taxon>
        <taxon>Eurotiales</taxon>
        <taxon>Aspergillaceae</taxon>
        <taxon>Aspergillus</taxon>
        <taxon>Aspergillus subgen. Fumigati</taxon>
    </lineage>
</organism>
<reference evidence="3 4" key="1">
    <citation type="journal article" date="2005" name="Nature">
        <title>Genomic sequence of the pathogenic and allergenic filamentous fungus Aspergillus fumigatus.</title>
        <authorList>
            <person name="Nierman W.C."/>
            <person name="Pain A."/>
            <person name="Anderson M.J."/>
            <person name="Wortman J.R."/>
            <person name="Kim H.S."/>
            <person name="Arroyo J."/>
            <person name="Berriman M."/>
            <person name="Abe K."/>
            <person name="Archer D.B."/>
            <person name="Bermejo C."/>
            <person name="Bennett J."/>
            <person name="Bowyer P."/>
            <person name="Chen D."/>
            <person name="Collins M."/>
            <person name="Coulsen R."/>
            <person name="Davies R."/>
            <person name="Dyer P.S."/>
            <person name="Farman M."/>
            <person name="Fedorova N."/>
            <person name="Fedorova N."/>
            <person name="Feldblyum T.V."/>
            <person name="Fischer R."/>
            <person name="Fosker N."/>
            <person name="Fraser A."/>
            <person name="Garcia J.L."/>
            <person name="Garcia M.J."/>
            <person name="Goble A."/>
            <person name="Goldman G.H."/>
            <person name="Gomi K."/>
            <person name="Griffith-Jones S."/>
            <person name="Gwilliam R."/>
            <person name="Haas B."/>
            <person name="Haas H."/>
            <person name="Harris D."/>
            <person name="Horiuchi H."/>
            <person name="Huang J."/>
            <person name="Humphray S."/>
            <person name="Jimenez J."/>
            <person name="Keller N."/>
            <person name="Khouri H."/>
            <person name="Kitamoto K."/>
            <person name="Kobayashi T."/>
            <person name="Konzack S."/>
            <person name="Kulkarni R."/>
            <person name="Kumagai T."/>
            <person name="Lafon A."/>
            <person name="Latge J.P."/>
            <person name="Li W."/>
            <person name="Lord A."/>
            <person name="Lu C."/>
            <person name="Majoros W.H."/>
            <person name="May G.S."/>
            <person name="Miller B.L."/>
            <person name="Mohamoud Y."/>
            <person name="Molina M."/>
            <person name="Monod M."/>
            <person name="Mouyna I."/>
            <person name="Mulligan S."/>
            <person name="Murphy L."/>
            <person name="O'Neil S."/>
            <person name="Paulsen I."/>
            <person name="Penalva M.A."/>
            <person name="Pertea M."/>
            <person name="Price C."/>
            <person name="Pritchard B.L."/>
            <person name="Quail M.A."/>
            <person name="Rabbinowitsch E."/>
            <person name="Rawlins N."/>
            <person name="Rajandream M.A."/>
            <person name="Reichard U."/>
            <person name="Renauld H."/>
            <person name="Robson G.D."/>
            <person name="Rodriguez de Cordoba S."/>
            <person name="Rodriguez-Pena J.M."/>
            <person name="Ronning C.M."/>
            <person name="Rutter S."/>
            <person name="Salzberg S.L."/>
            <person name="Sanchez M."/>
            <person name="Sanchez-Ferrero J.C."/>
            <person name="Saunders D."/>
            <person name="Seeger K."/>
            <person name="Squares R."/>
            <person name="Squares S."/>
            <person name="Takeuchi M."/>
            <person name="Tekaia F."/>
            <person name="Turner G."/>
            <person name="Vazquez de Aldana C.R."/>
            <person name="Weidman J."/>
            <person name="White O."/>
            <person name="Woodward J."/>
            <person name="Yu J.H."/>
            <person name="Fraser C."/>
            <person name="Galagan J.E."/>
            <person name="Asai K."/>
            <person name="Machida M."/>
            <person name="Hall N."/>
            <person name="Barrell B."/>
            <person name="Denning D.W."/>
        </authorList>
    </citation>
    <scope>NUCLEOTIDE SEQUENCE [LARGE SCALE GENOMIC DNA]</scope>
    <source>
        <strain evidence="3 4">Af293</strain>
    </source>
</reference>
<protein>
    <submittedName>
        <fullName evidence="3">Conserved serine-rich protein</fullName>
    </submittedName>
</protein>
<feature type="compositionally biased region" description="Basic and acidic residues" evidence="1">
    <location>
        <begin position="785"/>
        <end position="801"/>
    </location>
</feature>
<dbReference type="HOGENOM" id="CLU_292029_0_0_1"/>
<evidence type="ECO:0000259" key="2">
    <source>
        <dbReference type="Pfam" id="PF10407"/>
    </source>
</evidence>
<feature type="compositionally biased region" description="Polar residues" evidence="1">
    <location>
        <begin position="176"/>
        <end position="193"/>
    </location>
</feature>
<feature type="compositionally biased region" description="Basic and acidic residues" evidence="1">
    <location>
        <begin position="1009"/>
        <end position="1028"/>
    </location>
</feature>
<evidence type="ECO:0000313" key="3">
    <source>
        <dbReference type="EMBL" id="EAL87882.1"/>
    </source>
</evidence>
<accession>Q4WKQ0</accession>
<feature type="compositionally biased region" description="Basic and acidic residues" evidence="1">
    <location>
        <begin position="561"/>
        <end position="571"/>
    </location>
</feature>
<dbReference type="GeneID" id="3507276"/>
<evidence type="ECO:0000256" key="1">
    <source>
        <dbReference type="SAM" id="MobiDB-lite"/>
    </source>
</evidence>
<dbReference type="InterPro" id="IPR018844">
    <property type="entry name" value="Dnt1-like_N"/>
</dbReference>
<keyword evidence="4" id="KW-1185">Reference proteome</keyword>
<feature type="compositionally biased region" description="Low complexity" evidence="1">
    <location>
        <begin position="997"/>
        <end position="1007"/>
    </location>
</feature>
<dbReference type="AlphaFoldDB" id="Q4WKQ0"/>
<feature type="compositionally biased region" description="Basic and acidic residues" evidence="1">
    <location>
        <begin position="201"/>
        <end position="210"/>
    </location>
</feature>
<dbReference type="OMA" id="DVWVDYG"/>
<feature type="compositionally biased region" description="Polar residues" evidence="1">
    <location>
        <begin position="938"/>
        <end position="950"/>
    </location>
</feature>
<gene>
    <name evidence="3" type="ORF">AFUA_1G01700</name>
</gene>
<dbReference type="OrthoDB" id="4227586at2759"/>
<feature type="compositionally biased region" description="Acidic residues" evidence="1">
    <location>
        <begin position="351"/>
        <end position="373"/>
    </location>
</feature>
<feature type="region of interest" description="Disordered" evidence="1">
    <location>
        <begin position="684"/>
        <end position="1044"/>
    </location>
</feature>
<feature type="region of interest" description="Disordered" evidence="1">
    <location>
        <begin position="536"/>
        <end position="628"/>
    </location>
</feature>
<dbReference type="RefSeq" id="XP_749920.1">
    <property type="nucleotide sequence ID" value="XM_744827.1"/>
</dbReference>
<dbReference type="Proteomes" id="UP000002530">
    <property type="component" value="Unassembled WGS sequence"/>
</dbReference>
<feature type="compositionally biased region" description="Basic residues" evidence="1">
    <location>
        <begin position="968"/>
        <end position="981"/>
    </location>
</feature>
<feature type="compositionally biased region" description="Acidic residues" evidence="1">
    <location>
        <begin position="876"/>
        <end position="895"/>
    </location>
</feature>
<dbReference type="KEGG" id="afm:AFUA_1G01700"/>
<dbReference type="EMBL" id="AAHF01000007">
    <property type="protein sequence ID" value="EAL87882.1"/>
    <property type="molecule type" value="Genomic_DNA"/>
</dbReference>
<comment type="caution">
    <text evidence="3">The sequence shown here is derived from an EMBL/GenBank/DDBJ whole genome shotgun (WGS) entry which is preliminary data.</text>
</comment>
<dbReference type="eggNOG" id="ENOG502RAM2">
    <property type="taxonomic scope" value="Eukaryota"/>
</dbReference>
<sequence>MVFLRLTVKVYPREQTQSSSSFSIRSFLGDRDRDASGQNSGQAAGKPASFLLVLENPEEVTMGGLAGMIREKWTKLRPNAEPLEIKKLVDDEHDSDDLDAELTVADVFVDNGRARTDGADQRGTVRVIQKPAPYAPVRFPSVSQDWDAAAQEFERQMKIKKEAVQANLRKIPTIAEESQSFSERDTPSAQVNGGRTLAATVDDRERRRDVPVSSVEQEEIPMSPPRWGESPVHENDSQDPKGVVVAATPQHKRMESQELGESPSPERQWAPTPKTQTSPAKRGSVSKHVPATRSISQFVAEPDFPTSNRTERERIGSESPLSPRQAPSRPEREVDEEEEVETDISQQGRESDEEEEEEEEEVEEQFNDLDNDGDVAMNDSDVAALDKVPAEAEAEETVEPVVNGSKESSSKGGLPAVRQRKRKKSLEEEQPNKEPRLEARSPGSSDKENNPSQSLSEPPVSSPLVRRHERAPSFSGIGRRPSVSEKPESAKAGLGLGITKSPPSKPQVMVPLSQEATTSIGTPLFSSKASTIRRASLVENDATPSKQTPALDRVKQLHSALRKDSPAEKSAQRRSVSFAEGEDVVISTSTPIPKSTPQTNPKGKATPGSEPGKKSSTASKMVFPTGVPQERVEQLMREANQKFAKHHKDKEEVEEMIKVAKEQNKDPAYVRNLEELLAKLDRVQKLEKRNRSSERDRLERARADLRAKREEIAKMEADMGTSSQDKQQKADSAKINGNANTSSAETASKAKGAKKSTPAAEPNGSVKKATEATKGAELSSTPTTAERKGSTKKVTEAKKGPDSTATPTAPKTRPTEEEAKGTPSESPENTTEDAKLPPMTTIQRGDLPKGKANGTKKSPASAPVDVSSTTSSSSDESSEYSESENEDDDETDAEAETQTGTDQPAQSKADLLRRSSVTPSSQSNARSPAPSQSASQSWGQPINGSRSRATLKTLLVDKKKESAEKAQLAKKKISAAPKRPRNIFSPPSDDDSDESESSSSSSSSSSESESDKDSDSENESHSSADHGDIMSSGTVGKLRAARKK</sequence>
<feature type="compositionally biased region" description="Low complexity" evidence="1">
    <location>
        <begin position="919"/>
        <end position="937"/>
    </location>
</feature>
<feature type="compositionally biased region" description="Basic and acidic residues" evidence="1">
    <location>
        <begin position="684"/>
        <end position="717"/>
    </location>
</feature>
<proteinExistence type="predicted"/>
<feature type="compositionally biased region" description="Basic and acidic residues" evidence="1">
    <location>
        <begin position="955"/>
        <end position="964"/>
    </location>
</feature>
<feature type="compositionally biased region" description="Low complexity" evidence="1">
    <location>
        <begin position="736"/>
        <end position="760"/>
    </location>
</feature>
<name>Q4WKQ0_ASPFU</name>
<feature type="domain" description="Nucleolar protein Dnt1-like N-terminal" evidence="2">
    <location>
        <begin position="58"/>
        <end position="112"/>
    </location>
</feature>
<feature type="compositionally biased region" description="Basic and acidic residues" evidence="1">
    <location>
        <begin position="425"/>
        <end position="449"/>
    </location>
</feature>
<feature type="compositionally biased region" description="Low complexity" evidence="1">
    <location>
        <begin position="451"/>
        <end position="464"/>
    </location>
</feature>
<feature type="compositionally biased region" description="Acidic residues" evidence="1">
    <location>
        <begin position="333"/>
        <end position="342"/>
    </location>
</feature>
<feature type="compositionally biased region" description="Polar residues" evidence="1">
    <location>
        <begin position="586"/>
        <end position="601"/>
    </location>
</feature>
<dbReference type="Pfam" id="PF10407">
    <property type="entry name" value="Cytokin_check_N"/>
    <property type="match status" value="1"/>
</dbReference>